<evidence type="ECO:0000256" key="2">
    <source>
        <dbReference type="ARBA" id="ARBA00022475"/>
    </source>
</evidence>
<dbReference type="GO" id="GO:0004984">
    <property type="term" value="F:olfactory receptor activity"/>
    <property type="evidence" value="ECO:0007669"/>
    <property type="project" value="InterPro"/>
</dbReference>
<evidence type="ECO:0000256" key="5">
    <source>
        <dbReference type="ARBA" id="ARBA00022725"/>
    </source>
</evidence>
<name>A0A482W9P6_ASBVE</name>
<evidence type="ECO:0000256" key="3">
    <source>
        <dbReference type="ARBA" id="ARBA00022606"/>
    </source>
</evidence>
<keyword evidence="9" id="KW-0807">Transducer</keyword>
<organism evidence="10 11">
    <name type="scientific">Asbolus verrucosus</name>
    <name type="common">Desert ironclad beetle</name>
    <dbReference type="NCBI Taxonomy" id="1661398"/>
    <lineage>
        <taxon>Eukaryota</taxon>
        <taxon>Metazoa</taxon>
        <taxon>Ecdysozoa</taxon>
        <taxon>Arthropoda</taxon>
        <taxon>Hexapoda</taxon>
        <taxon>Insecta</taxon>
        <taxon>Pterygota</taxon>
        <taxon>Neoptera</taxon>
        <taxon>Endopterygota</taxon>
        <taxon>Coleoptera</taxon>
        <taxon>Polyphaga</taxon>
        <taxon>Cucujiformia</taxon>
        <taxon>Tenebrionidae</taxon>
        <taxon>Pimeliinae</taxon>
        <taxon>Asbolus</taxon>
    </lineage>
</organism>
<sequence>SNTLTTSIYMGNWYEYDTKSKKVLLILMERSKVPMKVTAGKLLDLSLETFTTVLKRSYSLLAVLKNQ</sequence>
<evidence type="ECO:0000256" key="8">
    <source>
        <dbReference type="ARBA" id="ARBA00023170"/>
    </source>
</evidence>
<evidence type="ECO:0000313" key="11">
    <source>
        <dbReference type="Proteomes" id="UP000292052"/>
    </source>
</evidence>
<comment type="caution">
    <text evidence="10">The sequence shown here is derived from an EMBL/GenBank/DDBJ whole genome shotgun (WGS) entry which is preliminary data.</text>
</comment>
<keyword evidence="4" id="KW-0812">Transmembrane</keyword>
<dbReference type="InterPro" id="IPR004117">
    <property type="entry name" value="7tm6_olfct_rcpt"/>
</dbReference>
<dbReference type="EMBL" id="QDEB01015002">
    <property type="protein sequence ID" value="RZC41685.1"/>
    <property type="molecule type" value="Genomic_DNA"/>
</dbReference>
<evidence type="ECO:0000256" key="9">
    <source>
        <dbReference type="ARBA" id="ARBA00023224"/>
    </source>
</evidence>
<evidence type="ECO:0000313" key="10">
    <source>
        <dbReference type="EMBL" id="RZC41685.1"/>
    </source>
</evidence>
<keyword evidence="2" id="KW-1003">Cell membrane</keyword>
<dbReference type="GO" id="GO:0007165">
    <property type="term" value="P:signal transduction"/>
    <property type="evidence" value="ECO:0007669"/>
    <property type="project" value="UniProtKB-KW"/>
</dbReference>
<keyword evidence="6" id="KW-1133">Transmembrane helix</keyword>
<keyword evidence="8" id="KW-0675">Receptor</keyword>
<accession>A0A482W9P6</accession>
<dbReference type="OrthoDB" id="7540137at2759"/>
<dbReference type="GO" id="GO:0005886">
    <property type="term" value="C:plasma membrane"/>
    <property type="evidence" value="ECO:0007669"/>
    <property type="project" value="UniProtKB-SubCell"/>
</dbReference>
<keyword evidence="11" id="KW-1185">Reference proteome</keyword>
<protein>
    <submittedName>
        <fullName evidence="10">7tm 6 domain containing protein</fullName>
    </submittedName>
</protein>
<dbReference type="AlphaFoldDB" id="A0A482W9P6"/>
<dbReference type="Pfam" id="PF02949">
    <property type="entry name" value="7tm_6"/>
    <property type="match status" value="1"/>
</dbReference>
<comment type="subcellular location">
    <subcellularLocation>
        <location evidence="1">Cell membrane</location>
        <topology evidence="1">Multi-pass membrane protein</topology>
    </subcellularLocation>
</comment>
<evidence type="ECO:0000256" key="6">
    <source>
        <dbReference type="ARBA" id="ARBA00022989"/>
    </source>
</evidence>
<dbReference type="PANTHER" id="PTHR21137">
    <property type="entry name" value="ODORANT RECEPTOR"/>
    <property type="match status" value="1"/>
</dbReference>
<dbReference type="GO" id="GO:0005549">
    <property type="term" value="F:odorant binding"/>
    <property type="evidence" value="ECO:0007669"/>
    <property type="project" value="InterPro"/>
</dbReference>
<reference evidence="10 11" key="1">
    <citation type="submission" date="2017-03" db="EMBL/GenBank/DDBJ databases">
        <title>Genome of the blue death feigning beetle - Asbolus verrucosus.</title>
        <authorList>
            <person name="Rider S.D."/>
        </authorList>
    </citation>
    <scope>NUCLEOTIDE SEQUENCE [LARGE SCALE GENOMIC DNA]</scope>
    <source>
        <strain evidence="10">Butters</strain>
        <tissue evidence="10">Head and leg muscle</tissue>
    </source>
</reference>
<feature type="non-terminal residue" evidence="10">
    <location>
        <position position="1"/>
    </location>
</feature>
<keyword evidence="3" id="KW-0716">Sensory transduction</keyword>
<evidence type="ECO:0000256" key="7">
    <source>
        <dbReference type="ARBA" id="ARBA00023136"/>
    </source>
</evidence>
<dbReference type="Proteomes" id="UP000292052">
    <property type="component" value="Unassembled WGS sequence"/>
</dbReference>
<dbReference type="PANTHER" id="PTHR21137:SF35">
    <property type="entry name" value="ODORANT RECEPTOR 19A-RELATED"/>
    <property type="match status" value="1"/>
</dbReference>
<evidence type="ECO:0000256" key="4">
    <source>
        <dbReference type="ARBA" id="ARBA00022692"/>
    </source>
</evidence>
<gene>
    <name evidence="10" type="ORF">BDFB_011134</name>
</gene>
<keyword evidence="7" id="KW-0472">Membrane</keyword>
<proteinExistence type="predicted"/>
<evidence type="ECO:0000256" key="1">
    <source>
        <dbReference type="ARBA" id="ARBA00004651"/>
    </source>
</evidence>
<keyword evidence="5" id="KW-0552">Olfaction</keyword>